<comment type="caution">
    <text evidence="1">The sequence shown here is derived from an EMBL/GenBank/DDBJ whole genome shotgun (WGS) entry which is preliminary data.</text>
</comment>
<reference evidence="1 2" key="1">
    <citation type="submission" date="2020-08" db="EMBL/GenBank/DDBJ databases">
        <title>Genomic Encyclopedia of Type Strains, Phase IV (KMG-IV): sequencing the most valuable type-strain genomes for metagenomic binning, comparative biology and taxonomic classification.</title>
        <authorList>
            <person name="Goeker M."/>
        </authorList>
    </citation>
    <scope>NUCLEOTIDE SEQUENCE [LARGE SCALE GENOMIC DNA]</scope>
    <source>
        <strain evidence="1 2">DSM 29854</strain>
    </source>
</reference>
<dbReference type="AlphaFoldDB" id="A0A839GAJ8"/>
<accession>A0A839GAJ8</accession>
<dbReference type="EMBL" id="JACJIQ010000002">
    <property type="protein sequence ID" value="MBA9075952.1"/>
    <property type="molecule type" value="Genomic_DNA"/>
</dbReference>
<evidence type="ECO:0000313" key="2">
    <source>
        <dbReference type="Proteomes" id="UP000563094"/>
    </source>
</evidence>
<keyword evidence="2" id="KW-1185">Reference proteome</keyword>
<proteinExistence type="predicted"/>
<dbReference type="Proteomes" id="UP000563094">
    <property type="component" value="Unassembled WGS sequence"/>
</dbReference>
<gene>
    <name evidence="1" type="ORF">FHS90_000654</name>
</gene>
<protein>
    <submittedName>
        <fullName evidence="1">Uncharacterized protein</fullName>
    </submittedName>
</protein>
<evidence type="ECO:0000313" key="1">
    <source>
        <dbReference type="EMBL" id="MBA9075952.1"/>
    </source>
</evidence>
<organism evidence="1 2">
    <name type="scientific">Rufibacter quisquiliarum</name>
    <dbReference type="NCBI Taxonomy" id="1549639"/>
    <lineage>
        <taxon>Bacteria</taxon>
        <taxon>Pseudomonadati</taxon>
        <taxon>Bacteroidota</taxon>
        <taxon>Cytophagia</taxon>
        <taxon>Cytophagales</taxon>
        <taxon>Hymenobacteraceae</taxon>
        <taxon>Rufibacter</taxon>
    </lineage>
</organism>
<sequence>MLRLLFRICNPEASTEGICNPRICTFERQKPRIGNPQDIQVRDLKSRTAVTYAIAIIGNAITGWCQHPLPPSKGEYLLELGNIS</sequence>
<name>A0A839GAJ8_9BACT</name>